<reference evidence="5" key="1">
    <citation type="submission" date="2020-06" db="EMBL/GenBank/DDBJ databases">
        <title>Novel chitinolytic bacterium.</title>
        <authorList>
            <person name="Ungkulpasvich U."/>
            <person name="Kosugi A."/>
            <person name="Uke A."/>
        </authorList>
    </citation>
    <scope>NUCLEOTIDE SEQUENCE</scope>
    <source>
        <strain evidence="5">UUS1-1</strain>
    </source>
</reference>
<dbReference type="PANTHER" id="PTHR41251:SF1">
    <property type="entry name" value="NON-HOMOLOGOUS END JOINING PROTEIN KU"/>
    <property type="match status" value="1"/>
</dbReference>
<dbReference type="SMART" id="SM00559">
    <property type="entry name" value="Ku78"/>
    <property type="match status" value="1"/>
</dbReference>
<dbReference type="GO" id="GO:0006310">
    <property type="term" value="P:DNA recombination"/>
    <property type="evidence" value="ECO:0007669"/>
    <property type="project" value="UniProtKB-KW"/>
</dbReference>
<organism evidence="5 6">
    <name type="scientific">Capillibacterium thermochitinicola</name>
    <dbReference type="NCBI Taxonomy" id="2699427"/>
    <lineage>
        <taxon>Bacteria</taxon>
        <taxon>Bacillati</taxon>
        <taxon>Bacillota</taxon>
        <taxon>Capillibacterium</taxon>
    </lineage>
</organism>
<accession>A0A8J6HW30</accession>
<dbReference type="EMBL" id="JAAKDE010000003">
    <property type="protein sequence ID" value="MBA2132282.1"/>
    <property type="molecule type" value="Genomic_DNA"/>
</dbReference>
<name>A0A8J6HW30_9FIRM</name>
<evidence type="ECO:0000256" key="2">
    <source>
        <dbReference type="ARBA" id="ARBA00023172"/>
    </source>
</evidence>
<keyword evidence="2 3" id="KW-0233">DNA recombination</keyword>
<dbReference type="InterPro" id="IPR009187">
    <property type="entry name" value="Prok_Ku"/>
</dbReference>
<evidence type="ECO:0000313" key="5">
    <source>
        <dbReference type="EMBL" id="MBA2132282.1"/>
    </source>
</evidence>
<dbReference type="SUPFAM" id="SSF100939">
    <property type="entry name" value="SPOC domain-like"/>
    <property type="match status" value="1"/>
</dbReference>
<dbReference type="HAMAP" id="MF_01875">
    <property type="entry name" value="Prokaryotic_Ku"/>
    <property type="match status" value="1"/>
</dbReference>
<comment type="caution">
    <text evidence="5">The sequence shown here is derived from an EMBL/GenBank/DDBJ whole genome shotgun (WGS) entry which is preliminary data.</text>
</comment>
<proteinExistence type="inferred from homology"/>
<dbReference type="AlphaFoldDB" id="A0A8J6HW30"/>
<keyword evidence="3" id="KW-0227">DNA damage</keyword>
<dbReference type="RefSeq" id="WP_181338736.1">
    <property type="nucleotide sequence ID" value="NZ_JAAKDE010000003.1"/>
</dbReference>
<evidence type="ECO:0000256" key="3">
    <source>
        <dbReference type="HAMAP-Rule" id="MF_01875"/>
    </source>
</evidence>
<dbReference type="Pfam" id="PF02735">
    <property type="entry name" value="Ku"/>
    <property type="match status" value="1"/>
</dbReference>
<evidence type="ECO:0000313" key="6">
    <source>
        <dbReference type="Proteomes" id="UP000657177"/>
    </source>
</evidence>
<protein>
    <recommendedName>
        <fullName evidence="3">Non-homologous end joining protein Ku</fullName>
    </recommendedName>
</protein>
<dbReference type="GO" id="GO:0003690">
    <property type="term" value="F:double-stranded DNA binding"/>
    <property type="evidence" value="ECO:0007669"/>
    <property type="project" value="UniProtKB-UniRule"/>
</dbReference>
<sequence length="270" mass="30654">MRTLWKGAISFGLVNIPIKMYTATERKEIHFNQLHATCKTPIQYRKYCPVCQKEVGADELVRGYEYEKGRYVILRDEDFELLPGENTKTIDILDFVDLSEIDPIYFDRSYYLAPNPGGEKAYNLLKQAMQETGKIAIAQVMIRSKTVLACLRPWEKLLVMATMFFPDEIRAPELLAAEVKEVKLHPNEISMANSLIGNLSTAFNPEKYNNEYRSKLMEVIQAKIAGEEVAVPTAPETAKVVDLMEALRASLEATEAQKKPAKKRKKTQTG</sequence>
<dbReference type="Proteomes" id="UP000657177">
    <property type="component" value="Unassembled WGS sequence"/>
</dbReference>
<dbReference type="Gene3D" id="2.40.290.10">
    <property type="match status" value="1"/>
</dbReference>
<feature type="domain" description="Ku" evidence="4">
    <location>
        <begin position="52"/>
        <end position="180"/>
    </location>
</feature>
<dbReference type="FunFam" id="2.40.290.10:FF:000004">
    <property type="entry name" value="Non-homologous end joining protein Ku"/>
    <property type="match status" value="1"/>
</dbReference>
<dbReference type="InterPro" id="IPR016194">
    <property type="entry name" value="SPOC-like_C_dom_sf"/>
</dbReference>
<gene>
    <name evidence="3" type="primary">ku</name>
    <name evidence="5" type="ORF">G5B42_01785</name>
</gene>
<comment type="similarity">
    <text evidence="3">Belongs to the prokaryotic Ku family.</text>
</comment>
<dbReference type="InterPro" id="IPR006164">
    <property type="entry name" value="DNA_bd_Ku70/Ku80"/>
</dbReference>
<dbReference type="PIRSF" id="PIRSF006493">
    <property type="entry name" value="Prok_Ku"/>
    <property type="match status" value="1"/>
</dbReference>
<dbReference type="PANTHER" id="PTHR41251">
    <property type="entry name" value="NON-HOMOLOGOUS END JOINING PROTEIN KU"/>
    <property type="match status" value="1"/>
</dbReference>
<dbReference type="GO" id="GO:0006303">
    <property type="term" value="P:double-strand break repair via nonhomologous end joining"/>
    <property type="evidence" value="ECO:0007669"/>
    <property type="project" value="UniProtKB-UniRule"/>
</dbReference>
<evidence type="ECO:0000259" key="4">
    <source>
        <dbReference type="SMART" id="SM00559"/>
    </source>
</evidence>
<dbReference type="CDD" id="cd00789">
    <property type="entry name" value="KU_like"/>
    <property type="match status" value="1"/>
</dbReference>
<keyword evidence="3" id="KW-0234">DNA repair</keyword>
<keyword evidence="6" id="KW-1185">Reference proteome</keyword>
<comment type="subunit">
    <text evidence="3">Homodimer. Interacts with LigD.</text>
</comment>
<keyword evidence="1 3" id="KW-0238">DNA-binding</keyword>
<evidence type="ECO:0000256" key="1">
    <source>
        <dbReference type="ARBA" id="ARBA00023125"/>
    </source>
</evidence>
<dbReference type="NCBIfam" id="TIGR02772">
    <property type="entry name" value="Ku_bact"/>
    <property type="match status" value="1"/>
</dbReference>
<comment type="function">
    <text evidence="3">With LigD forms a non-homologous end joining (NHEJ) DNA repair enzyme, which repairs dsDNA breaks with reduced fidelity. Binds linear dsDNA with 5'- and 3'- overhangs but not closed circular dsDNA nor ssDNA. Recruits and stimulates the ligase activity of LigD.</text>
</comment>